<accession>A0ABW6VDQ8</accession>
<feature type="compositionally biased region" description="Low complexity" evidence="1">
    <location>
        <begin position="107"/>
        <end position="124"/>
    </location>
</feature>
<reference evidence="2 3" key="1">
    <citation type="submission" date="2024-10" db="EMBL/GenBank/DDBJ databases">
        <title>The Natural Products Discovery Center: Release of the First 8490 Sequenced Strains for Exploring Actinobacteria Biosynthetic Diversity.</title>
        <authorList>
            <person name="Kalkreuter E."/>
            <person name="Kautsar S.A."/>
            <person name="Yang D."/>
            <person name="Bader C.D."/>
            <person name="Teijaro C.N."/>
            <person name="Fluegel L."/>
            <person name="Davis C.M."/>
            <person name="Simpson J.R."/>
            <person name="Lauterbach L."/>
            <person name="Steele A.D."/>
            <person name="Gui C."/>
            <person name="Meng S."/>
            <person name="Li G."/>
            <person name="Viehrig K."/>
            <person name="Ye F."/>
            <person name="Su P."/>
            <person name="Kiefer A.F."/>
            <person name="Nichols A."/>
            <person name="Cepeda A.J."/>
            <person name="Yan W."/>
            <person name="Fan B."/>
            <person name="Jiang Y."/>
            <person name="Adhikari A."/>
            <person name="Zheng C.-J."/>
            <person name="Schuster L."/>
            <person name="Cowan T.M."/>
            <person name="Smanski M.J."/>
            <person name="Chevrette M.G."/>
            <person name="De Carvalho L.P.S."/>
            <person name="Shen B."/>
        </authorList>
    </citation>
    <scope>NUCLEOTIDE SEQUENCE [LARGE SCALE GENOMIC DNA]</scope>
    <source>
        <strain evidence="2 3">NPDC001281</strain>
    </source>
</reference>
<proteinExistence type="predicted"/>
<feature type="compositionally biased region" description="Low complexity" evidence="1">
    <location>
        <begin position="32"/>
        <end position="54"/>
    </location>
</feature>
<feature type="region of interest" description="Disordered" evidence="1">
    <location>
        <begin position="209"/>
        <end position="241"/>
    </location>
</feature>
<dbReference type="Proteomes" id="UP001602119">
    <property type="component" value="Unassembled WGS sequence"/>
</dbReference>
<evidence type="ECO:0000313" key="2">
    <source>
        <dbReference type="EMBL" id="MFF4777481.1"/>
    </source>
</evidence>
<organism evidence="2 3">
    <name type="scientific">Microtetraspora fusca</name>
    <dbReference type="NCBI Taxonomy" id="1997"/>
    <lineage>
        <taxon>Bacteria</taxon>
        <taxon>Bacillati</taxon>
        <taxon>Actinomycetota</taxon>
        <taxon>Actinomycetes</taxon>
        <taxon>Streptosporangiales</taxon>
        <taxon>Streptosporangiaceae</taxon>
        <taxon>Microtetraspora</taxon>
    </lineage>
</organism>
<feature type="region of interest" description="Disordered" evidence="1">
    <location>
        <begin position="1"/>
        <end position="157"/>
    </location>
</feature>
<gene>
    <name evidence="2" type="ORF">ACFY05_31960</name>
</gene>
<feature type="compositionally biased region" description="Low complexity" evidence="1">
    <location>
        <begin position="139"/>
        <end position="157"/>
    </location>
</feature>
<comment type="caution">
    <text evidence="2">The sequence shown here is derived from an EMBL/GenBank/DDBJ whole genome shotgun (WGS) entry which is preliminary data.</text>
</comment>
<name>A0ABW6VDQ8_MICFU</name>
<keyword evidence="3" id="KW-1185">Reference proteome</keyword>
<sequence>MTNLLGHEAPKPNLGGLGRRRRTGALDNLVGDTTTETPEAPAEVPAATVDAPAVPVEPPAPATLEGQEEPPTESEASPADQAPTAPLEPAEAPVAVESQEEPEEQETAAQAAPEAPQDAEQPPTSKKPEREKPKKAATARKPAPRQARPAPVAAALPTKGRQINVYITPEAYALAERDGRLYAEIAMDAIEWALDEGILGHLVEERTSRTRPAGGRFPGRRLARSRPEEGTSRVPWPTQFSPDQRAVLEEIKTEVGVRHLSALIGAAVEGYLTAEDDE</sequence>
<dbReference type="RefSeq" id="WP_387345914.1">
    <property type="nucleotide sequence ID" value="NZ_JBIAXI010000024.1"/>
</dbReference>
<feature type="compositionally biased region" description="Low complexity" evidence="1">
    <location>
        <begin position="73"/>
        <end position="97"/>
    </location>
</feature>
<evidence type="ECO:0000313" key="3">
    <source>
        <dbReference type="Proteomes" id="UP001602119"/>
    </source>
</evidence>
<evidence type="ECO:0000256" key="1">
    <source>
        <dbReference type="SAM" id="MobiDB-lite"/>
    </source>
</evidence>
<protein>
    <submittedName>
        <fullName evidence="2">Uncharacterized protein</fullName>
    </submittedName>
</protein>
<dbReference type="EMBL" id="JBIAXI010000024">
    <property type="protein sequence ID" value="MFF4777481.1"/>
    <property type="molecule type" value="Genomic_DNA"/>
</dbReference>